<feature type="signal peptide" evidence="1">
    <location>
        <begin position="1"/>
        <end position="23"/>
    </location>
</feature>
<name>A0A139AU12_GONPJ</name>
<evidence type="ECO:0000313" key="3">
    <source>
        <dbReference type="Proteomes" id="UP000070544"/>
    </source>
</evidence>
<accession>A0A139AU12</accession>
<dbReference type="Proteomes" id="UP000070544">
    <property type="component" value="Unassembled WGS sequence"/>
</dbReference>
<evidence type="ECO:0000313" key="2">
    <source>
        <dbReference type="EMBL" id="KXS20236.1"/>
    </source>
</evidence>
<keyword evidence="3" id="KW-1185">Reference proteome</keyword>
<feature type="chain" id="PRO_5007296433" evidence="1">
    <location>
        <begin position="24"/>
        <end position="176"/>
    </location>
</feature>
<keyword evidence="1" id="KW-0732">Signal</keyword>
<evidence type="ECO:0000256" key="1">
    <source>
        <dbReference type="SAM" id="SignalP"/>
    </source>
</evidence>
<protein>
    <submittedName>
        <fullName evidence="2">Uncharacterized protein</fullName>
    </submittedName>
</protein>
<organism evidence="2 3">
    <name type="scientific">Gonapodya prolifera (strain JEL478)</name>
    <name type="common">Monoblepharis prolifera</name>
    <dbReference type="NCBI Taxonomy" id="1344416"/>
    <lineage>
        <taxon>Eukaryota</taxon>
        <taxon>Fungi</taxon>
        <taxon>Fungi incertae sedis</taxon>
        <taxon>Chytridiomycota</taxon>
        <taxon>Chytridiomycota incertae sedis</taxon>
        <taxon>Monoblepharidomycetes</taxon>
        <taxon>Monoblepharidales</taxon>
        <taxon>Gonapodyaceae</taxon>
        <taxon>Gonapodya</taxon>
    </lineage>
</organism>
<gene>
    <name evidence="2" type="ORF">M427DRAFT_28526</name>
</gene>
<dbReference type="AlphaFoldDB" id="A0A139AU12"/>
<reference evidence="2 3" key="1">
    <citation type="journal article" date="2015" name="Genome Biol. Evol.">
        <title>Phylogenomic analyses indicate that early fungi evolved digesting cell walls of algal ancestors of land plants.</title>
        <authorList>
            <person name="Chang Y."/>
            <person name="Wang S."/>
            <person name="Sekimoto S."/>
            <person name="Aerts A.L."/>
            <person name="Choi C."/>
            <person name="Clum A."/>
            <person name="LaButti K.M."/>
            <person name="Lindquist E.A."/>
            <person name="Yee Ngan C."/>
            <person name="Ohm R.A."/>
            <person name="Salamov A.A."/>
            <person name="Grigoriev I.V."/>
            <person name="Spatafora J.W."/>
            <person name="Berbee M.L."/>
        </authorList>
    </citation>
    <scope>NUCLEOTIDE SEQUENCE [LARGE SCALE GENOMIC DNA]</scope>
    <source>
        <strain evidence="2 3">JEL478</strain>
    </source>
</reference>
<sequence>MTSRVLELALFSVIYILSLRVAAAPPPATGVCAGQENRDGTYAAVCTMDASMAPTGQFVKGETTTKLALTPHAVAPNMVKFTNTDLQGSWTGVYGQNYARFTQLLVYNVPLIPTSVQVSTNILPPEGSESGNVSWARCAYGTAGCPPAPAGGQGGVVQVLGLRYDNRVFWSVDLWY</sequence>
<dbReference type="EMBL" id="KQ965736">
    <property type="protein sequence ID" value="KXS20236.1"/>
    <property type="molecule type" value="Genomic_DNA"/>
</dbReference>
<proteinExistence type="predicted"/>